<evidence type="ECO:0000313" key="1">
    <source>
        <dbReference type="EMBL" id="PKI76483.1"/>
    </source>
</evidence>
<proteinExistence type="predicted"/>
<dbReference type="EMBL" id="PGOL01000116">
    <property type="protein sequence ID" value="PKI76483.1"/>
    <property type="molecule type" value="Genomic_DNA"/>
</dbReference>
<protein>
    <submittedName>
        <fullName evidence="1">Uncharacterized protein</fullName>
    </submittedName>
</protein>
<comment type="caution">
    <text evidence="1">The sequence shown here is derived from an EMBL/GenBank/DDBJ whole genome shotgun (WGS) entry which is preliminary data.</text>
</comment>
<accession>A0A2I0L762</accession>
<dbReference type="Proteomes" id="UP000233551">
    <property type="component" value="Unassembled WGS sequence"/>
</dbReference>
<sequence>MAYEEGDSDWMCETGLDITRELDRSNSYGGNQAVYPVPLDPGNLPALDLQVVKWQVATPSHVRPSRFPGKVDTPKSRCIRFAHACPDEMKFECAQGCLHEEKLNESNIAMCHACFLVPFTCQWIGPLGSPVRKGACKSSGVSRLKQDASETRPDVSLVTLTPGGIFRVPHWAPFDALVIR</sequence>
<gene>
    <name evidence="1" type="ORF">CRG98_003132</name>
</gene>
<dbReference type="AlphaFoldDB" id="A0A2I0L762"/>
<organism evidence="1 2">
    <name type="scientific">Punica granatum</name>
    <name type="common">Pomegranate</name>
    <dbReference type="NCBI Taxonomy" id="22663"/>
    <lineage>
        <taxon>Eukaryota</taxon>
        <taxon>Viridiplantae</taxon>
        <taxon>Streptophyta</taxon>
        <taxon>Embryophyta</taxon>
        <taxon>Tracheophyta</taxon>
        <taxon>Spermatophyta</taxon>
        <taxon>Magnoliopsida</taxon>
        <taxon>eudicotyledons</taxon>
        <taxon>Gunneridae</taxon>
        <taxon>Pentapetalae</taxon>
        <taxon>rosids</taxon>
        <taxon>malvids</taxon>
        <taxon>Myrtales</taxon>
        <taxon>Lythraceae</taxon>
        <taxon>Punica</taxon>
    </lineage>
</organism>
<name>A0A2I0L762_PUNGR</name>
<evidence type="ECO:0000313" key="2">
    <source>
        <dbReference type="Proteomes" id="UP000233551"/>
    </source>
</evidence>
<reference evidence="1 2" key="1">
    <citation type="submission" date="2017-11" db="EMBL/GenBank/DDBJ databases">
        <title>De-novo sequencing of pomegranate (Punica granatum L.) genome.</title>
        <authorList>
            <person name="Akparov Z."/>
            <person name="Amiraslanov A."/>
            <person name="Hajiyeva S."/>
            <person name="Abbasov M."/>
            <person name="Kaur K."/>
            <person name="Hamwieh A."/>
            <person name="Solovyev V."/>
            <person name="Salamov A."/>
            <person name="Braich B."/>
            <person name="Kosarev P."/>
            <person name="Mahmoud A."/>
            <person name="Hajiyev E."/>
            <person name="Babayeva S."/>
            <person name="Izzatullayeva V."/>
            <person name="Mammadov A."/>
            <person name="Mammadov A."/>
            <person name="Sharifova S."/>
            <person name="Ojaghi J."/>
            <person name="Eynullazada K."/>
            <person name="Bayramov B."/>
            <person name="Abdulazimova A."/>
            <person name="Shahmuradov I."/>
        </authorList>
    </citation>
    <scope>NUCLEOTIDE SEQUENCE [LARGE SCALE GENOMIC DNA]</scope>
    <source>
        <strain evidence="2">cv. AG2017</strain>
        <tissue evidence="1">Leaf</tissue>
    </source>
</reference>
<keyword evidence="2" id="KW-1185">Reference proteome</keyword>